<gene>
    <name evidence="2" type="ORF">RMSM_00723</name>
</gene>
<dbReference type="EMBL" id="ANOG01000113">
    <property type="protein sequence ID" value="EMI22346.1"/>
    <property type="molecule type" value="Genomic_DNA"/>
</dbReference>
<organism evidence="2 3">
    <name type="scientific">Rhodopirellula maiorica SM1</name>
    <dbReference type="NCBI Taxonomy" id="1265738"/>
    <lineage>
        <taxon>Bacteria</taxon>
        <taxon>Pseudomonadati</taxon>
        <taxon>Planctomycetota</taxon>
        <taxon>Planctomycetia</taxon>
        <taxon>Pirellulales</taxon>
        <taxon>Pirellulaceae</taxon>
        <taxon>Novipirellula</taxon>
    </lineage>
</organism>
<proteinExistence type="predicted"/>
<feature type="region of interest" description="Disordered" evidence="1">
    <location>
        <begin position="514"/>
        <end position="549"/>
    </location>
</feature>
<keyword evidence="3" id="KW-1185">Reference proteome</keyword>
<comment type="caution">
    <text evidence="2">The sequence shown here is derived from an EMBL/GenBank/DDBJ whole genome shotgun (WGS) entry which is preliminary data.</text>
</comment>
<dbReference type="AlphaFoldDB" id="M5RT29"/>
<name>M5RT29_9BACT</name>
<evidence type="ECO:0000256" key="1">
    <source>
        <dbReference type="SAM" id="MobiDB-lite"/>
    </source>
</evidence>
<dbReference type="Proteomes" id="UP000011991">
    <property type="component" value="Unassembled WGS sequence"/>
</dbReference>
<sequence>MLNQWIGRIDRLGRDRVDPDKRNSPVKDVKLVLFHRPGDPSRDVETLFSGYQLFRRSLQLDPLTVNNISQEIDDVVIRANQSSSASPNATSLANVSGVDSGRWTPEHSQDLYERIAHAEPMAPVLASCKYDAYVSSNEESALGNWIEQLCAHGMMSKKKVSKRFRGDGKRRVFSTLTQMGCDGPPVPRLEVHDQSFPAFVLARWHTLNPPRTEVTTGLDHQGQPRKSRLHFLSHGGMLHDQIVQTYAKAGKTHETIGFSIQSLGLRFYPAGVSLHSGRYLCGVGFVDSGSVYAQALPQKSMVETTQSKQLQRVLAIESARHVAGLKADQRFIRQLAPAKLCVRASREDAGKYTPCDGGELFTPHWGKDVVPQVQRVPVAEKLREKLPLQYKVAIAKETKEHWSDNHRQIREHVEERIECIRLEAAERLRLTNTMLSNVETQVQERRANATKANDQWIQLRLRPRSDLLMRQRDVIQENCAGRCELLQKSLEFVQSPPPESVSLQVTAQIHLRDDPEAIFDQVSSDPDPITDFHQSPTSADPDANPRKPR</sequence>
<dbReference type="PATRIC" id="fig|1265738.3.peg.721"/>
<evidence type="ECO:0000313" key="2">
    <source>
        <dbReference type="EMBL" id="EMI22346.1"/>
    </source>
</evidence>
<reference evidence="2 3" key="1">
    <citation type="journal article" date="2013" name="Mar. Genomics">
        <title>Expression of sulfatases in Rhodopirellula baltica and the diversity of sulfatases in the genus Rhodopirellula.</title>
        <authorList>
            <person name="Wegner C.E."/>
            <person name="Richter-Heitmann T."/>
            <person name="Klindworth A."/>
            <person name="Klockow C."/>
            <person name="Richter M."/>
            <person name="Achstetter T."/>
            <person name="Glockner F.O."/>
            <person name="Harder J."/>
        </authorList>
    </citation>
    <scope>NUCLEOTIDE SEQUENCE [LARGE SCALE GENOMIC DNA]</scope>
    <source>
        <strain evidence="2 3">SM1</strain>
    </source>
</reference>
<accession>M5RT29</accession>
<evidence type="ECO:0000313" key="3">
    <source>
        <dbReference type="Proteomes" id="UP000011991"/>
    </source>
</evidence>
<protein>
    <submittedName>
        <fullName evidence="2">SNF2-like protein</fullName>
    </submittedName>
</protein>